<accession>A0A6F8T936</accession>
<protein>
    <recommendedName>
        <fullName evidence="3">Cellulose biosynthesis protein BcsR</fullName>
    </recommendedName>
</protein>
<dbReference type="RefSeq" id="WP_173237918.1">
    <property type="nucleotide sequence ID" value="NZ_AP022839.1"/>
</dbReference>
<dbReference type="NCBIfam" id="NF040717">
    <property type="entry name" value="BcsR_only"/>
    <property type="match status" value="1"/>
</dbReference>
<dbReference type="Proteomes" id="UP000502894">
    <property type="component" value="Chromosome"/>
</dbReference>
<dbReference type="AlphaFoldDB" id="A0A6F8T936"/>
<evidence type="ECO:0008006" key="3">
    <source>
        <dbReference type="Google" id="ProtNLM"/>
    </source>
</evidence>
<dbReference type="Pfam" id="PF10945">
    <property type="entry name" value="CBP_BcsR"/>
    <property type="match status" value="1"/>
</dbReference>
<evidence type="ECO:0000313" key="1">
    <source>
        <dbReference type="EMBL" id="BCA96670.1"/>
    </source>
</evidence>
<dbReference type="EMBL" id="AP022839">
    <property type="protein sequence ID" value="BCA96670.1"/>
    <property type="molecule type" value="Genomic_DNA"/>
</dbReference>
<proteinExistence type="predicted"/>
<gene>
    <name evidence="1" type="ORF">TUM19329_30310</name>
</gene>
<sequence>MDKKIRNINRTMPMKTAEDLLALSHAYSLSKLSYINISQLEHLAHMMEHWPLLSELAQLTPNELD</sequence>
<keyword evidence="2" id="KW-1185">Reference proteome</keyword>
<evidence type="ECO:0000313" key="2">
    <source>
        <dbReference type="Proteomes" id="UP000502894"/>
    </source>
</evidence>
<dbReference type="KEGG" id="lant:TUM19329_30310"/>
<name>A0A6F8T936_9GAMM</name>
<reference evidence="1" key="1">
    <citation type="journal article" date="2020" name="Microbiol. Resour. Announc.">
        <title>Complete Genome Sequence of Novel Psychrotolerant Legionella Strain TUM19329, Isolated from Antarctic Lake Sediment.</title>
        <authorList>
            <person name="Shimada S."/>
            <person name="Nakai R."/>
            <person name="Aoki K."/>
            <person name="Shimoeda N."/>
            <person name="Ohno G."/>
            <person name="Miyazaki Y."/>
            <person name="Kudoh S."/>
            <person name="Imura S."/>
            <person name="Watanabe K."/>
            <person name="Ishii Y."/>
            <person name="Tateda K."/>
        </authorList>
    </citation>
    <scope>NUCLEOTIDE SEQUENCE [LARGE SCALE GENOMIC DNA]</scope>
    <source>
        <strain evidence="1">TUM19329</strain>
    </source>
</reference>
<dbReference type="InterPro" id="IPR024487">
    <property type="entry name" value="CBP_BcsR"/>
</dbReference>
<organism evidence="1 2">
    <name type="scientific">Legionella antarctica</name>
    <dbReference type="NCBI Taxonomy" id="2708020"/>
    <lineage>
        <taxon>Bacteria</taxon>
        <taxon>Pseudomonadati</taxon>
        <taxon>Pseudomonadota</taxon>
        <taxon>Gammaproteobacteria</taxon>
        <taxon>Legionellales</taxon>
        <taxon>Legionellaceae</taxon>
        <taxon>Legionella</taxon>
    </lineage>
</organism>